<dbReference type="Pfam" id="PF03610">
    <property type="entry name" value="EIIA-man"/>
    <property type="match status" value="1"/>
</dbReference>
<accession>A0ABQ3H796</accession>
<dbReference type="InterPro" id="IPR051471">
    <property type="entry name" value="Bacterial_PTS_sugar_comp"/>
</dbReference>
<name>A0ABQ3H796_9NEIS</name>
<dbReference type="RefSeq" id="WP_189462117.1">
    <property type="nucleotide sequence ID" value="NZ_BMYO01000010.1"/>
</dbReference>
<comment type="caution">
    <text evidence="3">The sequence shown here is derived from an EMBL/GenBank/DDBJ whole genome shotgun (WGS) entry which is preliminary data.</text>
</comment>
<dbReference type="Gene3D" id="3.40.50.510">
    <property type="entry name" value="Phosphotransferase system, mannose-type IIA component"/>
    <property type="match status" value="1"/>
</dbReference>
<protein>
    <submittedName>
        <fullName evidence="3">PTS fructose transporter subunit IIA</fullName>
    </submittedName>
</protein>
<evidence type="ECO:0000313" key="3">
    <source>
        <dbReference type="EMBL" id="GHD68455.1"/>
    </source>
</evidence>
<dbReference type="PROSITE" id="PS51096">
    <property type="entry name" value="PTS_EIIA_TYPE_4"/>
    <property type="match status" value="1"/>
</dbReference>
<dbReference type="EMBL" id="BMYO01000010">
    <property type="protein sequence ID" value="GHD68455.1"/>
    <property type="molecule type" value="Genomic_DNA"/>
</dbReference>
<feature type="domain" description="PTS EIIA type-4" evidence="2">
    <location>
        <begin position="5"/>
        <end position="125"/>
    </location>
</feature>
<dbReference type="PANTHER" id="PTHR33799:SF1">
    <property type="entry name" value="PTS SYSTEM MANNOSE-SPECIFIC EIIAB COMPONENT-RELATED"/>
    <property type="match status" value="1"/>
</dbReference>
<proteinExistence type="predicted"/>
<sequence>MNQPVSEILTLTHGGWGANLIDCLKMVAGEIHGVSDLALMPVDTMGEFYEKVKARVEAMPAGSLIIADFTGGSTSNVAARLSADFDIGVITGLNATLMLAALDLRDEGRLADQVDDLVDVGRNSFKNIVKSLQQR</sequence>
<dbReference type="InterPro" id="IPR004701">
    <property type="entry name" value="PTS_EIIA_man-typ"/>
</dbReference>
<dbReference type="PANTHER" id="PTHR33799">
    <property type="entry name" value="PTS PERMEASE-RELATED-RELATED"/>
    <property type="match status" value="1"/>
</dbReference>
<dbReference type="SUPFAM" id="SSF53062">
    <property type="entry name" value="PTS system fructose IIA component-like"/>
    <property type="match status" value="1"/>
</dbReference>
<dbReference type="Proteomes" id="UP000604737">
    <property type="component" value="Unassembled WGS sequence"/>
</dbReference>
<evidence type="ECO:0000259" key="2">
    <source>
        <dbReference type="PROSITE" id="PS51096"/>
    </source>
</evidence>
<reference evidence="4" key="1">
    <citation type="journal article" date="2019" name="Int. J. Syst. Evol. Microbiol.">
        <title>The Global Catalogue of Microorganisms (GCM) 10K type strain sequencing project: providing services to taxonomists for standard genome sequencing and annotation.</title>
        <authorList>
            <consortium name="The Broad Institute Genomics Platform"/>
            <consortium name="The Broad Institute Genome Sequencing Center for Infectious Disease"/>
            <person name="Wu L."/>
            <person name="Ma J."/>
        </authorList>
    </citation>
    <scope>NUCLEOTIDE SEQUENCE [LARGE SCALE GENOMIC DNA]</scope>
    <source>
        <strain evidence="4">KCTC 23701</strain>
    </source>
</reference>
<dbReference type="InterPro" id="IPR036662">
    <property type="entry name" value="PTS_EIIA_man-typ_sf"/>
</dbReference>
<gene>
    <name evidence="3" type="ORF">GCM10007350_33760</name>
</gene>
<keyword evidence="4" id="KW-1185">Reference proteome</keyword>
<keyword evidence="1" id="KW-0808">Transferase</keyword>
<evidence type="ECO:0000256" key="1">
    <source>
        <dbReference type="ARBA" id="ARBA00022679"/>
    </source>
</evidence>
<organism evidence="3 4">
    <name type="scientific">Jeongeupia chitinilytica</name>
    <dbReference type="NCBI Taxonomy" id="1041641"/>
    <lineage>
        <taxon>Bacteria</taxon>
        <taxon>Pseudomonadati</taxon>
        <taxon>Pseudomonadota</taxon>
        <taxon>Betaproteobacteria</taxon>
        <taxon>Neisseriales</taxon>
        <taxon>Chitinibacteraceae</taxon>
        <taxon>Jeongeupia</taxon>
    </lineage>
</organism>
<evidence type="ECO:0000313" key="4">
    <source>
        <dbReference type="Proteomes" id="UP000604737"/>
    </source>
</evidence>